<dbReference type="Gene3D" id="3.90.1150.10">
    <property type="entry name" value="Aspartate Aminotransferase, domain 1"/>
    <property type="match status" value="1"/>
</dbReference>
<keyword evidence="3" id="KW-0032">Aminotransferase</keyword>
<evidence type="ECO:0000313" key="3">
    <source>
        <dbReference type="EMBL" id="MDT7041855.1"/>
    </source>
</evidence>
<dbReference type="SUPFAM" id="SSF53383">
    <property type="entry name" value="PLP-dependent transferases"/>
    <property type="match status" value="1"/>
</dbReference>
<dbReference type="Proteomes" id="UP001250932">
    <property type="component" value="Unassembled WGS sequence"/>
</dbReference>
<gene>
    <name evidence="3" type="primary">pseC</name>
    <name evidence="3" type="ORF">PPG34_05790</name>
</gene>
<organism evidence="3 4">
    <name type="scientific">Candidatus Nitronereus thalassa</name>
    <dbReference type="NCBI Taxonomy" id="3020898"/>
    <lineage>
        <taxon>Bacteria</taxon>
        <taxon>Pseudomonadati</taxon>
        <taxon>Nitrospirota</taxon>
        <taxon>Nitrospiria</taxon>
        <taxon>Nitrospirales</taxon>
        <taxon>Nitrospiraceae</taxon>
        <taxon>Candidatus Nitronereus</taxon>
    </lineage>
</organism>
<dbReference type="Pfam" id="PF01041">
    <property type="entry name" value="DegT_DnrJ_EryC1"/>
    <property type="match status" value="1"/>
</dbReference>
<dbReference type="InterPro" id="IPR015424">
    <property type="entry name" value="PyrdxlP-dep_Trfase"/>
</dbReference>
<evidence type="ECO:0000256" key="2">
    <source>
        <dbReference type="RuleBase" id="RU004508"/>
    </source>
</evidence>
<proteinExistence type="inferred from homology"/>
<dbReference type="PANTHER" id="PTHR30244">
    <property type="entry name" value="TRANSAMINASE"/>
    <property type="match status" value="1"/>
</dbReference>
<name>A0ABU3K685_9BACT</name>
<accession>A0ABU3K685</accession>
<reference evidence="3 4" key="1">
    <citation type="journal article" date="2023" name="ISME J.">
        <title>Cultivation and genomic characterization of novel and ubiquitous marine nitrite-oxidizing bacteria from the Nitrospirales.</title>
        <authorList>
            <person name="Mueller A.J."/>
            <person name="Daebeler A."/>
            <person name="Herbold C.W."/>
            <person name="Kirkegaard R.H."/>
            <person name="Daims H."/>
        </authorList>
    </citation>
    <scope>NUCLEOTIDE SEQUENCE [LARGE SCALE GENOMIC DNA]</scope>
    <source>
        <strain evidence="3 4">EB</strain>
    </source>
</reference>
<dbReference type="EMBL" id="JAQOUE010000001">
    <property type="protein sequence ID" value="MDT7041855.1"/>
    <property type="molecule type" value="Genomic_DNA"/>
</dbReference>
<sequence>MMIPYGRHSLDAADIAAVVDTLQSDWLTTGAKVQEFEQAVAQLVSAREAVAVSNGTAGLHCALHAVGIQLGDEVILPPLTFVATANAVVMCGGVPVFADVDPETLLLDPQAVEDKVTPRTKAILAVDFAGQPCDYQTLRSIADRRDLVLIADACHSLGATLNGRPVGSLADLTIFSFHPVKAITTGEGGMIVTNHPEYAQRMRIFRNHGITSTLKEREAKQTWEYQMIRLGMNYRLTDFQCALGISQLNKLQEWVTRRQAHAAHYDKAWSSVPGIHPLRTRAGVSHAYHLYVIRVDQHVCGIDRGALFSLLRERGVGVQVHYIPVHLQPYYREEFGAGLGCCPHAESAYESILSLPIFPMLKNEEIDKVIGTIQDLVTHHDLVSAGVA</sequence>
<dbReference type="GO" id="GO:0008483">
    <property type="term" value="F:transaminase activity"/>
    <property type="evidence" value="ECO:0007669"/>
    <property type="project" value="UniProtKB-KW"/>
</dbReference>
<dbReference type="RefSeq" id="WP_313832203.1">
    <property type="nucleotide sequence ID" value="NZ_JAQOUE010000001.1"/>
</dbReference>
<dbReference type="CDD" id="cd00616">
    <property type="entry name" value="AHBA_syn"/>
    <property type="match status" value="1"/>
</dbReference>
<comment type="caution">
    <text evidence="3">The sequence shown here is derived from an EMBL/GenBank/DDBJ whole genome shotgun (WGS) entry which is preliminary data.</text>
</comment>
<comment type="similarity">
    <text evidence="1 2">Belongs to the DegT/DnrJ/EryC1 family.</text>
</comment>
<dbReference type="InterPro" id="IPR015422">
    <property type="entry name" value="PyrdxlP-dep_Trfase_small"/>
</dbReference>
<keyword evidence="3" id="KW-0808">Transferase</keyword>
<keyword evidence="2" id="KW-0663">Pyridoxal phosphate</keyword>
<dbReference type="InterPro" id="IPR000653">
    <property type="entry name" value="DegT/StrS_aminotransferase"/>
</dbReference>
<dbReference type="PANTHER" id="PTHR30244:SF34">
    <property type="entry name" value="DTDP-4-AMINO-4,6-DIDEOXYGALACTOSE TRANSAMINASE"/>
    <property type="match status" value="1"/>
</dbReference>
<keyword evidence="4" id="KW-1185">Reference proteome</keyword>
<dbReference type="InterPro" id="IPR020026">
    <property type="entry name" value="PseC"/>
</dbReference>
<dbReference type="Gene3D" id="3.40.640.10">
    <property type="entry name" value="Type I PLP-dependent aspartate aminotransferase-like (Major domain)"/>
    <property type="match status" value="1"/>
</dbReference>
<protein>
    <submittedName>
        <fullName evidence="3">UDP-4-amino-4, 6-dideoxy-N-acetyl-beta-L-altrosamine transaminase</fullName>
        <ecNumber evidence="3">2.6.1.92</ecNumber>
    </submittedName>
</protein>
<dbReference type="NCBIfam" id="TIGR03588">
    <property type="entry name" value="PseC"/>
    <property type="match status" value="1"/>
</dbReference>
<dbReference type="PIRSF" id="PIRSF000390">
    <property type="entry name" value="PLP_StrS"/>
    <property type="match status" value="1"/>
</dbReference>
<evidence type="ECO:0000256" key="1">
    <source>
        <dbReference type="ARBA" id="ARBA00037999"/>
    </source>
</evidence>
<evidence type="ECO:0000313" key="4">
    <source>
        <dbReference type="Proteomes" id="UP001250932"/>
    </source>
</evidence>
<dbReference type="EC" id="2.6.1.92" evidence="3"/>
<dbReference type="InterPro" id="IPR015421">
    <property type="entry name" value="PyrdxlP-dep_Trfase_major"/>
</dbReference>